<gene>
    <name evidence="2" type="ORF">C7B65_26455</name>
</gene>
<keyword evidence="3" id="KW-1185">Reference proteome</keyword>
<accession>A0A2T1D206</accession>
<sequence length="79" mass="9305">MQSIANLEQTLLENLRQLPPEKQQEVLDFAEFLRQKTAPKKPRRSLKGLCADLNIHITEEDIAEARREMWGNFPREFPE</sequence>
<feature type="domain" description="DUF2281" evidence="1">
    <location>
        <begin position="10"/>
        <end position="44"/>
    </location>
</feature>
<reference evidence="2 3" key="1">
    <citation type="submission" date="2018-02" db="EMBL/GenBank/DDBJ databases">
        <authorList>
            <person name="Cohen D.B."/>
            <person name="Kent A.D."/>
        </authorList>
    </citation>
    <scope>NUCLEOTIDE SEQUENCE [LARGE SCALE GENOMIC DNA]</scope>
    <source>
        <strain evidence="2 3">ULC007</strain>
    </source>
</reference>
<dbReference type="Pfam" id="PF10047">
    <property type="entry name" value="DUF2281"/>
    <property type="match status" value="1"/>
</dbReference>
<dbReference type="AlphaFoldDB" id="A0A2T1D206"/>
<dbReference type="InterPro" id="IPR018739">
    <property type="entry name" value="DUF2281"/>
</dbReference>
<dbReference type="STRING" id="1920490.GCA_001895925_03630"/>
<evidence type="ECO:0000259" key="1">
    <source>
        <dbReference type="Pfam" id="PF10047"/>
    </source>
</evidence>
<dbReference type="Proteomes" id="UP000238634">
    <property type="component" value="Unassembled WGS sequence"/>
</dbReference>
<dbReference type="EMBL" id="PVWG01000090">
    <property type="protein sequence ID" value="PSB14434.1"/>
    <property type="molecule type" value="Genomic_DNA"/>
</dbReference>
<evidence type="ECO:0000313" key="2">
    <source>
        <dbReference type="EMBL" id="PSB14434.1"/>
    </source>
</evidence>
<dbReference type="RefSeq" id="WP_073075321.1">
    <property type="nucleotide sequence ID" value="NZ_MPPI01000079.1"/>
</dbReference>
<comment type="caution">
    <text evidence="2">The sequence shown here is derived from an EMBL/GenBank/DDBJ whole genome shotgun (WGS) entry which is preliminary data.</text>
</comment>
<name>A0A2T1D206_9CYAN</name>
<proteinExistence type="predicted"/>
<dbReference type="OrthoDB" id="9256236at2"/>
<organism evidence="2 3">
    <name type="scientific">Phormidesmis priestleyi ULC007</name>
    <dbReference type="NCBI Taxonomy" id="1920490"/>
    <lineage>
        <taxon>Bacteria</taxon>
        <taxon>Bacillati</taxon>
        <taxon>Cyanobacteriota</taxon>
        <taxon>Cyanophyceae</taxon>
        <taxon>Leptolyngbyales</taxon>
        <taxon>Leptolyngbyaceae</taxon>
        <taxon>Phormidesmis</taxon>
    </lineage>
</organism>
<protein>
    <submittedName>
        <fullName evidence="2">DUF2281 domain-containing protein</fullName>
    </submittedName>
</protein>
<evidence type="ECO:0000313" key="3">
    <source>
        <dbReference type="Proteomes" id="UP000238634"/>
    </source>
</evidence>
<reference evidence="2 3" key="2">
    <citation type="submission" date="2018-03" db="EMBL/GenBank/DDBJ databases">
        <title>The ancient ancestry and fast evolution of plastids.</title>
        <authorList>
            <person name="Moore K.R."/>
            <person name="Magnabosco C."/>
            <person name="Momper L."/>
            <person name="Gold D.A."/>
            <person name="Bosak T."/>
            <person name="Fournier G.P."/>
        </authorList>
    </citation>
    <scope>NUCLEOTIDE SEQUENCE [LARGE SCALE GENOMIC DNA]</scope>
    <source>
        <strain evidence="2 3">ULC007</strain>
    </source>
</reference>